<dbReference type="PANTHER" id="PTHR22776:SF10">
    <property type="entry name" value="CKLF-LIKE MARVEL TRANSMEMBRANE DOMAIN-CONTAINING PROTEIN 8"/>
    <property type="match status" value="1"/>
</dbReference>
<evidence type="ECO:0000256" key="2">
    <source>
        <dbReference type="ARBA" id="ARBA00022692"/>
    </source>
</evidence>
<feature type="transmembrane region" description="Helical" evidence="7">
    <location>
        <begin position="98"/>
        <end position="118"/>
    </location>
</feature>
<evidence type="ECO:0000256" key="1">
    <source>
        <dbReference type="ARBA" id="ARBA00004141"/>
    </source>
</evidence>
<feature type="domain" description="MARVEL" evidence="8">
    <location>
        <begin position="32"/>
        <end position="165"/>
    </location>
</feature>
<feature type="region of interest" description="Disordered" evidence="6">
    <location>
        <begin position="1"/>
        <end position="23"/>
    </location>
</feature>
<protein>
    <submittedName>
        <fullName evidence="10">CKLF-like MARVEL transmembrane domain-containing protein 8</fullName>
    </submittedName>
</protein>
<dbReference type="GO" id="GO:0042552">
    <property type="term" value="P:myelination"/>
    <property type="evidence" value="ECO:0007669"/>
    <property type="project" value="TreeGrafter"/>
</dbReference>
<dbReference type="InterPro" id="IPR013295">
    <property type="entry name" value="MAL"/>
</dbReference>
<dbReference type="OrthoDB" id="6481667at2759"/>
<dbReference type="Proteomes" id="UP000515152">
    <property type="component" value="Unplaced"/>
</dbReference>
<dbReference type="GO" id="GO:0019911">
    <property type="term" value="F:structural constituent of myelin sheath"/>
    <property type="evidence" value="ECO:0007669"/>
    <property type="project" value="TreeGrafter"/>
</dbReference>
<name>A0A6P3WC59_CLUHA</name>
<evidence type="ECO:0000256" key="5">
    <source>
        <dbReference type="PROSITE-ProRule" id="PRU00581"/>
    </source>
</evidence>
<keyword evidence="3 7" id="KW-1133">Transmembrane helix</keyword>
<keyword evidence="4 5" id="KW-0472">Membrane</keyword>
<dbReference type="PANTHER" id="PTHR22776">
    <property type="entry name" value="MARVEL-CONTAINING POTENTIAL LIPID RAFT-ASSOCIATED PROTEIN"/>
    <property type="match status" value="1"/>
</dbReference>
<dbReference type="InterPro" id="IPR008253">
    <property type="entry name" value="Marvel"/>
</dbReference>
<dbReference type="AlphaFoldDB" id="A0A6P3WC59"/>
<organism evidence="9 10">
    <name type="scientific">Clupea harengus</name>
    <name type="common">Atlantic herring</name>
    <dbReference type="NCBI Taxonomy" id="7950"/>
    <lineage>
        <taxon>Eukaryota</taxon>
        <taxon>Metazoa</taxon>
        <taxon>Chordata</taxon>
        <taxon>Craniata</taxon>
        <taxon>Vertebrata</taxon>
        <taxon>Euteleostomi</taxon>
        <taxon>Actinopterygii</taxon>
        <taxon>Neopterygii</taxon>
        <taxon>Teleostei</taxon>
        <taxon>Clupei</taxon>
        <taxon>Clupeiformes</taxon>
        <taxon>Clupeoidei</taxon>
        <taxon>Clupeidae</taxon>
        <taxon>Clupea</taxon>
    </lineage>
</organism>
<feature type="compositionally biased region" description="Low complexity" evidence="6">
    <location>
        <begin position="9"/>
        <end position="23"/>
    </location>
</feature>
<evidence type="ECO:0000256" key="3">
    <source>
        <dbReference type="ARBA" id="ARBA00022989"/>
    </source>
</evidence>
<sequence length="168" mass="18338">MEDNLESRTTATADSGSDAGSSSSTLAYDKHFVCSAPGMLTLIEVVFGLLVWMLIGGTEYLQVAALSWVMCGSVVCWVLTVCQLLVCLTSVHTRFPQLPWNTLVLCFNSIAAALYTIAALVDAASITQAIRGRHSYNSWMASTIFAFLVAICYASNAYLSFRSWKNQR</sequence>
<feature type="transmembrane region" description="Helical" evidence="7">
    <location>
        <begin position="32"/>
        <end position="55"/>
    </location>
</feature>
<keyword evidence="9" id="KW-1185">Reference proteome</keyword>
<keyword evidence="2 5" id="KW-0812">Transmembrane</keyword>
<evidence type="ECO:0000256" key="4">
    <source>
        <dbReference type="ARBA" id="ARBA00023136"/>
    </source>
</evidence>
<gene>
    <name evidence="10" type="primary">cmtm8b</name>
</gene>
<accession>A0A6P3WC59</accession>
<dbReference type="Pfam" id="PF01284">
    <property type="entry name" value="MARVEL"/>
    <property type="match status" value="1"/>
</dbReference>
<dbReference type="RefSeq" id="XP_012694913.3">
    <property type="nucleotide sequence ID" value="XM_012839459.3"/>
</dbReference>
<dbReference type="GeneID" id="105910729"/>
<feature type="transmembrane region" description="Helical" evidence="7">
    <location>
        <begin position="138"/>
        <end position="159"/>
    </location>
</feature>
<proteinExistence type="predicted"/>
<dbReference type="CTD" id="791163"/>
<comment type="subcellular location">
    <subcellularLocation>
        <location evidence="1">Membrane</location>
        <topology evidence="1">Multi-pass membrane protein</topology>
    </subcellularLocation>
</comment>
<evidence type="ECO:0000256" key="7">
    <source>
        <dbReference type="SAM" id="Phobius"/>
    </source>
</evidence>
<evidence type="ECO:0000313" key="9">
    <source>
        <dbReference type="Proteomes" id="UP000515152"/>
    </source>
</evidence>
<dbReference type="KEGG" id="char:105910729"/>
<dbReference type="GO" id="GO:0016020">
    <property type="term" value="C:membrane"/>
    <property type="evidence" value="ECO:0007669"/>
    <property type="project" value="UniProtKB-SubCell"/>
</dbReference>
<feature type="transmembrane region" description="Helical" evidence="7">
    <location>
        <begin position="61"/>
        <end position="86"/>
    </location>
</feature>
<dbReference type="PROSITE" id="PS51225">
    <property type="entry name" value="MARVEL"/>
    <property type="match status" value="1"/>
</dbReference>
<evidence type="ECO:0000259" key="8">
    <source>
        <dbReference type="PROSITE" id="PS51225"/>
    </source>
</evidence>
<dbReference type="PRINTS" id="PR01884">
    <property type="entry name" value="MALPROTEIN"/>
</dbReference>
<evidence type="ECO:0000256" key="6">
    <source>
        <dbReference type="SAM" id="MobiDB-lite"/>
    </source>
</evidence>
<reference evidence="10" key="1">
    <citation type="submission" date="2025-08" db="UniProtKB">
        <authorList>
            <consortium name="RefSeq"/>
        </authorList>
    </citation>
    <scope>IDENTIFICATION</scope>
</reference>
<evidence type="ECO:0000313" key="10">
    <source>
        <dbReference type="RefSeq" id="XP_012694913.3"/>
    </source>
</evidence>
<dbReference type="InterPro" id="IPR050578">
    <property type="entry name" value="MARVEL-CKLF_proteins"/>
</dbReference>